<dbReference type="SMART" id="SM00355">
    <property type="entry name" value="ZnF_C2H2"/>
    <property type="match status" value="3"/>
</dbReference>
<sequence length="191" mass="22013">LTLLWSAALASLFAAQLVMGSSLTHHSSLETATSRVIPNKSKPFKPASHKKWKSPAAYAEMLEPKKLGHFYKCMDQDCVFTHDDKQKFMKHLKNHDKLDEFRKVDKTWNLCAYCPRITPDVAGYMLHLHKDHGDCKIQCPHCFHRSVNYKEALNHQEEHKMLRSKQMHVFKFLGKSEPKIATPLKSSKSNP</sequence>
<dbReference type="InterPro" id="IPR013087">
    <property type="entry name" value="Znf_C2H2_type"/>
</dbReference>
<feature type="domain" description="C2H2-type" evidence="2">
    <location>
        <begin position="109"/>
        <end position="132"/>
    </location>
</feature>
<feature type="signal peptide" evidence="1">
    <location>
        <begin position="1"/>
        <end position="20"/>
    </location>
</feature>
<gene>
    <name evidence="3" type="ORF">g.11667</name>
</gene>
<name>A0A1B6M4R1_9HEMI</name>
<feature type="non-terminal residue" evidence="3">
    <location>
        <position position="1"/>
    </location>
</feature>
<reference evidence="3" key="1">
    <citation type="submission" date="2015-11" db="EMBL/GenBank/DDBJ databases">
        <title>De novo transcriptome assembly of four potential Pierce s Disease insect vectors from Arizona vineyards.</title>
        <authorList>
            <person name="Tassone E.E."/>
        </authorList>
    </citation>
    <scope>NUCLEOTIDE SEQUENCE</scope>
</reference>
<dbReference type="AlphaFoldDB" id="A0A1B6M4R1"/>
<feature type="domain" description="C2H2-type" evidence="2">
    <location>
        <begin position="137"/>
        <end position="159"/>
    </location>
</feature>
<proteinExistence type="predicted"/>
<evidence type="ECO:0000313" key="3">
    <source>
        <dbReference type="EMBL" id="JAT30909.1"/>
    </source>
</evidence>
<protein>
    <recommendedName>
        <fullName evidence="2">C2H2-type domain-containing protein</fullName>
    </recommendedName>
</protein>
<keyword evidence="1" id="KW-0732">Signal</keyword>
<feature type="chain" id="PRO_5008587906" description="C2H2-type domain-containing protein" evidence="1">
    <location>
        <begin position="21"/>
        <end position="191"/>
    </location>
</feature>
<dbReference type="EMBL" id="GEBQ01009068">
    <property type="protein sequence ID" value="JAT30909.1"/>
    <property type="molecule type" value="Transcribed_RNA"/>
</dbReference>
<organism evidence="3">
    <name type="scientific">Graphocephala atropunctata</name>
    <dbReference type="NCBI Taxonomy" id="36148"/>
    <lineage>
        <taxon>Eukaryota</taxon>
        <taxon>Metazoa</taxon>
        <taxon>Ecdysozoa</taxon>
        <taxon>Arthropoda</taxon>
        <taxon>Hexapoda</taxon>
        <taxon>Insecta</taxon>
        <taxon>Pterygota</taxon>
        <taxon>Neoptera</taxon>
        <taxon>Paraneoptera</taxon>
        <taxon>Hemiptera</taxon>
        <taxon>Auchenorrhyncha</taxon>
        <taxon>Membracoidea</taxon>
        <taxon>Cicadellidae</taxon>
        <taxon>Cicadellinae</taxon>
        <taxon>Cicadellini</taxon>
        <taxon>Graphocephala</taxon>
    </lineage>
</organism>
<evidence type="ECO:0000256" key="1">
    <source>
        <dbReference type="SAM" id="SignalP"/>
    </source>
</evidence>
<feature type="domain" description="C2H2-type" evidence="2">
    <location>
        <begin position="71"/>
        <end position="95"/>
    </location>
</feature>
<accession>A0A1B6M4R1</accession>
<evidence type="ECO:0000259" key="2">
    <source>
        <dbReference type="SMART" id="SM00355"/>
    </source>
</evidence>